<dbReference type="Pfam" id="PF02388">
    <property type="entry name" value="FemAB"/>
    <property type="match status" value="3"/>
</dbReference>
<evidence type="ECO:0000256" key="1">
    <source>
        <dbReference type="ARBA" id="ARBA00009943"/>
    </source>
</evidence>
<evidence type="ECO:0008006" key="9">
    <source>
        <dbReference type="Google" id="ProtNLM"/>
    </source>
</evidence>
<evidence type="ECO:0000256" key="5">
    <source>
        <dbReference type="ARBA" id="ARBA00023315"/>
    </source>
</evidence>
<dbReference type="InterPro" id="IPR050644">
    <property type="entry name" value="PG_Glycine_Bridge_Synth"/>
</dbReference>
<dbReference type="GO" id="GO:0016755">
    <property type="term" value="F:aminoacyltransferase activity"/>
    <property type="evidence" value="ECO:0007669"/>
    <property type="project" value="InterPro"/>
</dbReference>
<evidence type="ECO:0000256" key="3">
    <source>
        <dbReference type="ARBA" id="ARBA00022960"/>
    </source>
</evidence>
<keyword evidence="2" id="KW-0808">Transferase</keyword>
<dbReference type="GO" id="GO:0009252">
    <property type="term" value="P:peptidoglycan biosynthetic process"/>
    <property type="evidence" value="ECO:0007669"/>
    <property type="project" value="UniProtKB-KW"/>
</dbReference>
<dbReference type="InterPro" id="IPR003447">
    <property type="entry name" value="FEMABX"/>
</dbReference>
<dbReference type="SUPFAM" id="SSF55729">
    <property type="entry name" value="Acyl-CoA N-acyltransferases (Nat)"/>
    <property type="match status" value="2"/>
</dbReference>
<keyword evidence="5" id="KW-0012">Acyltransferase</keyword>
<evidence type="ECO:0000256" key="6">
    <source>
        <dbReference type="ARBA" id="ARBA00023316"/>
    </source>
</evidence>
<keyword evidence="4" id="KW-0573">Peptidoglycan synthesis</keyword>
<sequence>MNYYCSHITQKHKSEWEELVAKNKMSGYHQSFAWGKFKQEDDWETYKIGIFDKKNDKLVGGCIVLQFNFTNCTNFLYIPEGPVLNYQDEDQLFWQWRILETALHSIISLKPENLTTHLRIEPRALSVPNWFLTGFSKAPINLQPRNTQVLNLTTEEEELLAQMKPKGRYNIRLAEKKGIEVSEIPLTEINTFYKLYKTTFERNKFDGKNLDFFKTYLKYCGEFSKIFVAKVDKKVLSAAIIVYFGNRATYLYGASSSEMREYMAPNGLHWHIIKDAKQQGCTEYDFWGVAKNEDDENHDWHGFTKFKKKFGGEQLDFIGAYDYVIQKDPYEEFIKKHESD</sequence>
<dbReference type="Proteomes" id="UP000230852">
    <property type="component" value="Unassembled WGS sequence"/>
</dbReference>
<dbReference type="GO" id="GO:0071555">
    <property type="term" value="P:cell wall organization"/>
    <property type="evidence" value="ECO:0007669"/>
    <property type="project" value="UniProtKB-KW"/>
</dbReference>
<dbReference type="InterPro" id="IPR016181">
    <property type="entry name" value="Acyl_CoA_acyltransferase"/>
</dbReference>
<dbReference type="GO" id="GO:0008360">
    <property type="term" value="P:regulation of cell shape"/>
    <property type="evidence" value="ECO:0007669"/>
    <property type="project" value="UniProtKB-KW"/>
</dbReference>
<name>A0A2H0TXH3_9BACT</name>
<evidence type="ECO:0000313" key="8">
    <source>
        <dbReference type="Proteomes" id="UP000230852"/>
    </source>
</evidence>
<gene>
    <name evidence="7" type="ORF">COU28_04420</name>
</gene>
<keyword evidence="3" id="KW-0133">Cell shape</keyword>
<dbReference type="PROSITE" id="PS51191">
    <property type="entry name" value="FEMABX"/>
    <property type="match status" value="1"/>
</dbReference>
<dbReference type="EMBL" id="PFBU01000084">
    <property type="protein sequence ID" value="PIR77925.1"/>
    <property type="molecule type" value="Genomic_DNA"/>
</dbReference>
<dbReference type="AlphaFoldDB" id="A0A2H0TXH3"/>
<evidence type="ECO:0000256" key="2">
    <source>
        <dbReference type="ARBA" id="ARBA00022679"/>
    </source>
</evidence>
<keyword evidence="6" id="KW-0961">Cell wall biogenesis/degradation</keyword>
<evidence type="ECO:0000313" key="7">
    <source>
        <dbReference type="EMBL" id="PIR77925.1"/>
    </source>
</evidence>
<accession>A0A2H0TXH3</accession>
<protein>
    <recommendedName>
        <fullName evidence="9">Methicillin resistance protein</fullName>
    </recommendedName>
</protein>
<proteinExistence type="inferred from homology"/>
<organism evidence="7 8">
    <name type="scientific">Candidatus Magasanikbacteria bacterium CG10_big_fil_rev_8_21_14_0_10_36_16</name>
    <dbReference type="NCBI Taxonomy" id="1974645"/>
    <lineage>
        <taxon>Bacteria</taxon>
        <taxon>Candidatus Magasanikiibacteriota</taxon>
    </lineage>
</organism>
<reference evidence="8" key="1">
    <citation type="submission" date="2017-09" db="EMBL/GenBank/DDBJ databases">
        <title>Depth-based differentiation of microbial function through sediment-hosted aquifers and enrichment of novel symbionts in the deep terrestrial subsurface.</title>
        <authorList>
            <person name="Probst A.J."/>
            <person name="Ladd B."/>
            <person name="Jarett J.K."/>
            <person name="Geller-Mcgrath D.E."/>
            <person name="Sieber C.M.K."/>
            <person name="Emerson J.B."/>
            <person name="Anantharaman K."/>
            <person name="Thomas B.C."/>
            <person name="Malmstrom R."/>
            <person name="Stieglmeier M."/>
            <person name="Klingl A."/>
            <person name="Woyke T."/>
            <person name="Ryan C.M."/>
            <person name="Banfield J.F."/>
        </authorList>
    </citation>
    <scope>NUCLEOTIDE SEQUENCE [LARGE SCALE GENOMIC DNA]</scope>
</reference>
<dbReference type="Gene3D" id="3.40.630.30">
    <property type="match status" value="2"/>
</dbReference>
<dbReference type="PANTHER" id="PTHR36174">
    <property type="entry name" value="LIPID II:GLYCINE GLYCYLTRANSFERASE"/>
    <property type="match status" value="1"/>
</dbReference>
<dbReference type="PANTHER" id="PTHR36174:SF1">
    <property type="entry name" value="LIPID II:GLYCINE GLYCYLTRANSFERASE"/>
    <property type="match status" value="1"/>
</dbReference>
<comment type="similarity">
    <text evidence="1">Belongs to the FemABX family.</text>
</comment>
<comment type="caution">
    <text evidence="7">The sequence shown here is derived from an EMBL/GenBank/DDBJ whole genome shotgun (WGS) entry which is preliminary data.</text>
</comment>
<evidence type="ECO:0000256" key="4">
    <source>
        <dbReference type="ARBA" id="ARBA00022984"/>
    </source>
</evidence>